<comment type="caution">
    <text evidence="2">The sequence shown here is derived from an EMBL/GenBank/DDBJ whole genome shotgun (WGS) entry which is preliminary data.</text>
</comment>
<proteinExistence type="predicted"/>
<feature type="region of interest" description="Disordered" evidence="1">
    <location>
        <begin position="49"/>
        <end position="82"/>
    </location>
</feature>
<keyword evidence="3" id="KW-1185">Reference proteome</keyword>
<gene>
    <name evidence="2" type="ORF">VNO80_10118</name>
</gene>
<protein>
    <submittedName>
        <fullName evidence="2">Uncharacterized protein</fullName>
    </submittedName>
</protein>
<evidence type="ECO:0000256" key="1">
    <source>
        <dbReference type="SAM" id="MobiDB-lite"/>
    </source>
</evidence>
<evidence type="ECO:0000313" key="3">
    <source>
        <dbReference type="Proteomes" id="UP001374584"/>
    </source>
</evidence>
<dbReference type="EMBL" id="JAYMYR010000004">
    <property type="protein sequence ID" value="KAK7368096.1"/>
    <property type="molecule type" value="Genomic_DNA"/>
</dbReference>
<organism evidence="2 3">
    <name type="scientific">Phaseolus coccineus</name>
    <name type="common">Scarlet runner bean</name>
    <name type="synonym">Phaseolus multiflorus</name>
    <dbReference type="NCBI Taxonomy" id="3886"/>
    <lineage>
        <taxon>Eukaryota</taxon>
        <taxon>Viridiplantae</taxon>
        <taxon>Streptophyta</taxon>
        <taxon>Embryophyta</taxon>
        <taxon>Tracheophyta</taxon>
        <taxon>Spermatophyta</taxon>
        <taxon>Magnoliopsida</taxon>
        <taxon>eudicotyledons</taxon>
        <taxon>Gunneridae</taxon>
        <taxon>Pentapetalae</taxon>
        <taxon>rosids</taxon>
        <taxon>fabids</taxon>
        <taxon>Fabales</taxon>
        <taxon>Fabaceae</taxon>
        <taxon>Papilionoideae</taxon>
        <taxon>50 kb inversion clade</taxon>
        <taxon>NPAAA clade</taxon>
        <taxon>indigoferoid/millettioid clade</taxon>
        <taxon>Phaseoleae</taxon>
        <taxon>Phaseolus</taxon>
    </lineage>
</organism>
<evidence type="ECO:0000313" key="2">
    <source>
        <dbReference type="EMBL" id="KAK7368096.1"/>
    </source>
</evidence>
<reference evidence="2 3" key="1">
    <citation type="submission" date="2024-01" db="EMBL/GenBank/DDBJ databases">
        <title>The genomes of 5 underutilized Papilionoideae crops provide insights into root nodulation and disease resistanc.</title>
        <authorList>
            <person name="Jiang F."/>
        </authorList>
    </citation>
    <scope>NUCLEOTIDE SEQUENCE [LARGE SCALE GENOMIC DNA]</scope>
    <source>
        <strain evidence="2">JINMINGXINNONG_FW02</strain>
        <tissue evidence="2">Leaves</tissue>
    </source>
</reference>
<sequence length="143" mass="15976">MCKVVSSKSIDDVLDLVSEEITKKAKEVVDALTHARLLEVVLENLPPLDMHRKHKKKGKSSCESRGEKSSSICSPKWSQHGLGGSSTPLLVALDPHNFLYQRFREDLKKGVPPVKVEKLKKELLDSGHSLQVVIDAYLHWVAI</sequence>
<dbReference type="AlphaFoldDB" id="A0AAN9N9A5"/>
<dbReference type="Proteomes" id="UP001374584">
    <property type="component" value="Unassembled WGS sequence"/>
</dbReference>
<accession>A0AAN9N9A5</accession>
<name>A0AAN9N9A5_PHACN</name>